<dbReference type="OrthoDB" id="8063321at2759"/>
<protein>
    <submittedName>
        <fullName evidence="1">Uncharacterized protein</fullName>
    </submittedName>
</protein>
<sequence>MNSSNRNASTLMNTEMNRKLQYNTAEMAPIITRNVPLLTEEQRTIHDRSMLAVSAGQGGFFFWMHQVELAKHSSFH</sequence>
<accession>A0A8X6L8Y9</accession>
<evidence type="ECO:0000313" key="1">
    <source>
        <dbReference type="EMBL" id="GFQ99706.1"/>
    </source>
</evidence>
<gene>
    <name evidence="1" type="primary">AVEN_175346_1</name>
    <name evidence="1" type="ORF">TNCT_416251</name>
</gene>
<evidence type="ECO:0000313" key="2">
    <source>
        <dbReference type="Proteomes" id="UP000887116"/>
    </source>
</evidence>
<dbReference type="AlphaFoldDB" id="A0A8X6L8Y9"/>
<name>A0A8X6L8Y9_TRICU</name>
<comment type="caution">
    <text evidence="1">The sequence shown here is derived from an EMBL/GenBank/DDBJ whole genome shotgun (WGS) entry which is preliminary data.</text>
</comment>
<proteinExistence type="predicted"/>
<reference evidence="1" key="1">
    <citation type="submission" date="2020-07" db="EMBL/GenBank/DDBJ databases">
        <title>Multicomponent nature underlies the extraordinary mechanical properties of spider dragline silk.</title>
        <authorList>
            <person name="Kono N."/>
            <person name="Nakamura H."/>
            <person name="Mori M."/>
            <person name="Yoshida Y."/>
            <person name="Ohtoshi R."/>
            <person name="Malay A.D."/>
            <person name="Moran D.A.P."/>
            <person name="Tomita M."/>
            <person name="Numata K."/>
            <person name="Arakawa K."/>
        </authorList>
    </citation>
    <scope>NUCLEOTIDE SEQUENCE</scope>
</reference>
<organism evidence="1 2">
    <name type="scientific">Trichonephila clavata</name>
    <name type="common">Joro spider</name>
    <name type="synonym">Nephila clavata</name>
    <dbReference type="NCBI Taxonomy" id="2740835"/>
    <lineage>
        <taxon>Eukaryota</taxon>
        <taxon>Metazoa</taxon>
        <taxon>Ecdysozoa</taxon>
        <taxon>Arthropoda</taxon>
        <taxon>Chelicerata</taxon>
        <taxon>Arachnida</taxon>
        <taxon>Araneae</taxon>
        <taxon>Araneomorphae</taxon>
        <taxon>Entelegynae</taxon>
        <taxon>Araneoidea</taxon>
        <taxon>Nephilidae</taxon>
        <taxon>Trichonephila</taxon>
    </lineage>
</organism>
<dbReference type="Proteomes" id="UP000887116">
    <property type="component" value="Unassembled WGS sequence"/>
</dbReference>
<keyword evidence="2" id="KW-1185">Reference proteome</keyword>
<dbReference type="EMBL" id="BMAO01025038">
    <property type="protein sequence ID" value="GFQ99706.1"/>
    <property type="molecule type" value="Genomic_DNA"/>
</dbReference>